<dbReference type="AlphaFoldDB" id="A0A6J4VXL5"/>
<feature type="domain" description="Mo-dependent nitrogenase C-terminal" evidence="1">
    <location>
        <begin position="13"/>
        <end position="95"/>
    </location>
</feature>
<accession>A0A6J4VXL5</accession>
<dbReference type="InterPro" id="IPR009717">
    <property type="entry name" value="Mo-dep_Nase_C"/>
</dbReference>
<name>A0A6J4VXL5_9CYAN</name>
<evidence type="ECO:0000259" key="1">
    <source>
        <dbReference type="Pfam" id="PF06967"/>
    </source>
</evidence>
<sequence>MKRLTSIRFGVGLLQPVRQWLELIEINDPKVARFFCKMIPSQCPFERNIKLFGHSSFHIPPLCKLNPLYEQVVSLRFRSLSYLADVCGEDVTNYCQ</sequence>
<protein>
    <recommendedName>
        <fullName evidence="1">Mo-dependent nitrogenase C-terminal domain-containing protein</fullName>
    </recommendedName>
</protein>
<dbReference type="EMBL" id="CADCWO010000202">
    <property type="protein sequence ID" value="CAA9586271.1"/>
    <property type="molecule type" value="Genomic_DNA"/>
</dbReference>
<evidence type="ECO:0000313" key="2">
    <source>
        <dbReference type="EMBL" id="CAA9586271.1"/>
    </source>
</evidence>
<dbReference type="Pfam" id="PF06967">
    <property type="entry name" value="Mo-nitro_C"/>
    <property type="match status" value="1"/>
</dbReference>
<proteinExistence type="predicted"/>
<gene>
    <name evidence="2" type="ORF">AVDCRST_MAG81-3875</name>
</gene>
<reference evidence="2" key="1">
    <citation type="submission" date="2020-02" db="EMBL/GenBank/DDBJ databases">
        <authorList>
            <person name="Meier V. D."/>
        </authorList>
    </citation>
    <scope>NUCLEOTIDE SEQUENCE</scope>
    <source>
        <strain evidence="2">AVDCRST_MAG81</strain>
    </source>
</reference>
<organism evidence="2">
    <name type="scientific">uncultured Synechococcales cyanobacterium</name>
    <dbReference type="NCBI Taxonomy" id="1936017"/>
    <lineage>
        <taxon>Bacteria</taxon>
        <taxon>Bacillati</taxon>
        <taxon>Cyanobacteriota</taxon>
        <taxon>Cyanophyceae</taxon>
        <taxon>Synechococcales</taxon>
        <taxon>environmental samples</taxon>
    </lineage>
</organism>